<organism evidence="2 3">
    <name type="scientific">Paractinoplanes abujensis</name>
    <dbReference type="NCBI Taxonomy" id="882441"/>
    <lineage>
        <taxon>Bacteria</taxon>
        <taxon>Bacillati</taxon>
        <taxon>Actinomycetota</taxon>
        <taxon>Actinomycetes</taxon>
        <taxon>Micromonosporales</taxon>
        <taxon>Micromonosporaceae</taxon>
        <taxon>Paractinoplanes</taxon>
    </lineage>
</organism>
<accession>A0A7W7CW32</accession>
<gene>
    <name evidence="2" type="ORF">BKA14_004486</name>
</gene>
<comment type="caution">
    <text evidence="2">The sequence shown here is derived from an EMBL/GenBank/DDBJ whole genome shotgun (WGS) entry which is preliminary data.</text>
</comment>
<evidence type="ECO:0000256" key="1">
    <source>
        <dbReference type="SAM" id="MobiDB-lite"/>
    </source>
</evidence>
<reference evidence="2 3" key="1">
    <citation type="submission" date="2020-08" db="EMBL/GenBank/DDBJ databases">
        <title>Sequencing the genomes of 1000 actinobacteria strains.</title>
        <authorList>
            <person name="Klenk H.-P."/>
        </authorList>
    </citation>
    <scope>NUCLEOTIDE SEQUENCE [LARGE SCALE GENOMIC DNA]</scope>
    <source>
        <strain evidence="2 3">DSM 45518</strain>
    </source>
</reference>
<dbReference type="AlphaFoldDB" id="A0A7W7CW32"/>
<evidence type="ECO:0000313" key="2">
    <source>
        <dbReference type="EMBL" id="MBB4694338.1"/>
    </source>
</evidence>
<feature type="region of interest" description="Disordered" evidence="1">
    <location>
        <begin position="42"/>
        <end position="61"/>
    </location>
</feature>
<sequence length="61" mass="5747">MTEPEGSSGAGREDGALVKTDGSMRAVRAEAARGVAARAGAEAVASGVTPGVASPGSAGYA</sequence>
<dbReference type="Proteomes" id="UP000542742">
    <property type="component" value="Unassembled WGS sequence"/>
</dbReference>
<keyword evidence="3" id="KW-1185">Reference proteome</keyword>
<feature type="region of interest" description="Disordered" evidence="1">
    <location>
        <begin position="1"/>
        <end position="23"/>
    </location>
</feature>
<name>A0A7W7CW32_9ACTN</name>
<proteinExistence type="predicted"/>
<protein>
    <submittedName>
        <fullName evidence="2">Uncharacterized protein</fullName>
    </submittedName>
</protein>
<dbReference type="RefSeq" id="WP_184952837.1">
    <property type="nucleotide sequence ID" value="NZ_BOMC01000038.1"/>
</dbReference>
<evidence type="ECO:0000313" key="3">
    <source>
        <dbReference type="Proteomes" id="UP000542742"/>
    </source>
</evidence>
<dbReference type="EMBL" id="JACHMF010000001">
    <property type="protein sequence ID" value="MBB4694338.1"/>
    <property type="molecule type" value="Genomic_DNA"/>
</dbReference>